<sequence length="730" mass="76831">MARNAFGIGWRTLLVAGPPAALIGWAGWPLPTSRPDQAQLQQWLQQPLTAGTTAVAVWAVWAGLVYLVFLHPRRRWRHAMQALPSVAGAMALLVGLPVGLVWWAGWPLPPWPTQTQLQAWLAEPLTWPTIVTTSAIIGWLFWLMLVYALLVEVVTRIRRVAAWLPRMPIPTPMQGLVGGMFGAAALTMNTPTLNAGPAVDVGVVATVDQPLSTTATPAMLPPAGPQPIDAAHSAAGVELPGRGWLPEPVADAVTGAATLIWWRRRHRYQPHPPTGRARQDADLTPLPATVAAVQAAHPPTTLSPQKQPDLAQPVGGVVIGQAGLMPVQVGQLPAGGVGLVGPGGLDAARGVVAACLLAGVLAGPVRLLTTSPDLQTLLGRPTIHSRPDIQVTDNLTAALSILDRTVLDRSAGSAAASIADHEPLLLLTAAPTDSQTRSRLAVMLTLGHRFGITAMLLGGWSTGTTWPVDANGVVPDAAPAGLRLTVLTPAAAADLLELAQHASTPSPPPPAADPSQPAAASEQRPAADPAGVSLRLLGPVAVSAGGRPVTISRSAGLQTLVLLAIHPAGLTTAQLTQTLWPHQRPHLASKHLHTTIYDLRRSLSDATDLPVLGRTAGRYHLLPGHVDVDLWRSHDQVAHAATAVTPSARDTALRAVVSLYRDELATGETWPWLAPYREAARRDVIDAYTTLADAHPEQAAHLLAAAARLDPVNAAVHQRAADALTRNARR</sequence>
<feature type="transmembrane region" description="Helical" evidence="2">
    <location>
        <begin position="125"/>
        <end position="150"/>
    </location>
</feature>
<dbReference type="Gene3D" id="1.10.10.10">
    <property type="entry name" value="Winged helix-like DNA-binding domain superfamily/Winged helix DNA-binding domain"/>
    <property type="match status" value="1"/>
</dbReference>
<feature type="transmembrane region" description="Helical" evidence="2">
    <location>
        <begin position="82"/>
        <end position="105"/>
    </location>
</feature>
<dbReference type="Proteomes" id="UP000482800">
    <property type="component" value="Unassembled WGS sequence"/>
</dbReference>
<evidence type="ECO:0000256" key="2">
    <source>
        <dbReference type="SAM" id="Phobius"/>
    </source>
</evidence>
<evidence type="ECO:0008006" key="5">
    <source>
        <dbReference type="Google" id="ProtNLM"/>
    </source>
</evidence>
<gene>
    <name evidence="3" type="ORF">Phou_062560</name>
</gene>
<keyword evidence="2" id="KW-0472">Membrane</keyword>
<keyword evidence="2" id="KW-1133">Transmembrane helix</keyword>
<dbReference type="EMBL" id="BLPF01000002">
    <property type="protein sequence ID" value="GFJ82076.1"/>
    <property type="molecule type" value="Genomic_DNA"/>
</dbReference>
<reference evidence="3 4" key="2">
    <citation type="submission" date="2020-03" db="EMBL/GenBank/DDBJ databases">
        <authorList>
            <person name="Ichikawa N."/>
            <person name="Kimura A."/>
            <person name="Kitahashi Y."/>
            <person name="Uohara A."/>
        </authorList>
    </citation>
    <scope>NUCLEOTIDE SEQUENCE [LARGE SCALE GENOMIC DNA]</scope>
    <source>
        <strain evidence="3 4">NBRC 108639</strain>
    </source>
</reference>
<keyword evidence="4" id="KW-1185">Reference proteome</keyword>
<feature type="region of interest" description="Disordered" evidence="1">
    <location>
        <begin position="501"/>
        <end position="528"/>
    </location>
</feature>
<keyword evidence="2" id="KW-0812">Transmembrane</keyword>
<dbReference type="AlphaFoldDB" id="A0A6V8KJC1"/>
<feature type="transmembrane region" description="Helical" evidence="2">
    <location>
        <begin position="12"/>
        <end position="28"/>
    </location>
</feature>
<dbReference type="InterPro" id="IPR036388">
    <property type="entry name" value="WH-like_DNA-bd_sf"/>
</dbReference>
<feature type="transmembrane region" description="Helical" evidence="2">
    <location>
        <begin position="48"/>
        <end position="70"/>
    </location>
</feature>
<protein>
    <recommendedName>
        <fullName evidence="5">Bacterial transcriptional activator domain-containing protein</fullName>
    </recommendedName>
</protein>
<dbReference type="PANTHER" id="PTHR35807">
    <property type="entry name" value="TRANSCRIPTIONAL REGULATOR REDD-RELATED"/>
    <property type="match status" value="1"/>
</dbReference>
<evidence type="ECO:0000313" key="3">
    <source>
        <dbReference type="EMBL" id="GFJ82076.1"/>
    </source>
</evidence>
<proteinExistence type="predicted"/>
<accession>A0A6V8KJC1</accession>
<dbReference type="InterPro" id="IPR051677">
    <property type="entry name" value="AfsR-DnrI-RedD_regulator"/>
</dbReference>
<reference evidence="3 4" key="1">
    <citation type="submission" date="2020-03" db="EMBL/GenBank/DDBJ databases">
        <title>Whole genome shotgun sequence of Phytohabitans houttuyneae NBRC 108639.</title>
        <authorList>
            <person name="Komaki H."/>
            <person name="Tamura T."/>
        </authorList>
    </citation>
    <scope>NUCLEOTIDE SEQUENCE [LARGE SCALE GENOMIC DNA]</scope>
    <source>
        <strain evidence="3 4">NBRC 108639</strain>
    </source>
</reference>
<organism evidence="3 4">
    <name type="scientific">Phytohabitans houttuyneae</name>
    <dbReference type="NCBI Taxonomy" id="1076126"/>
    <lineage>
        <taxon>Bacteria</taxon>
        <taxon>Bacillati</taxon>
        <taxon>Actinomycetota</taxon>
        <taxon>Actinomycetes</taxon>
        <taxon>Micromonosporales</taxon>
        <taxon>Micromonosporaceae</taxon>
    </lineage>
</organism>
<evidence type="ECO:0000256" key="1">
    <source>
        <dbReference type="SAM" id="MobiDB-lite"/>
    </source>
</evidence>
<comment type="caution">
    <text evidence="3">The sequence shown here is derived from an EMBL/GenBank/DDBJ whole genome shotgun (WGS) entry which is preliminary data.</text>
</comment>
<evidence type="ECO:0000313" key="4">
    <source>
        <dbReference type="Proteomes" id="UP000482800"/>
    </source>
</evidence>
<dbReference type="RefSeq" id="WP_173062115.1">
    <property type="nucleotide sequence ID" value="NZ_BLPF01000002.1"/>
</dbReference>
<name>A0A6V8KJC1_9ACTN</name>